<feature type="domain" description="HD-GYP" evidence="1">
    <location>
        <begin position="19"/>
        <end position="214"/>
    </location>
</feature>
<dbReference type="InterPro" id="IPR052020">
    <property type="entry name" value="Cyclic_di-GMP/3'3'-cGAMP_PDE"/>
</dbReference>
<name>A0ABX1NVQ8_9RHOO</name>
<dbReference type="InterPro" id="IPR003607">
    <property type="entry name" value="HD/PDEase_dom"/>
</dbReference>
<dbReference type="Proteomes" id="UP000633943">
    <property type="component" value="Unassembled WGS sequence"/>
</dbReference>
<dbReference type="RefSeq" id="WP_169202704.1">
    <property type="nucleotide sequence ID" value="NZ_CP059467.1"/>
</dbReference>
<dbReference type="PANTHER" id="PTHR45228:SF1">
    <property type="entry name" value="CYCLIC DI-GMP PHOSPHODIESTERASE TM_0186"/>
    <property type="match status" value="1"/>
</dbReference>
<dbReference type="Pfam" id="PF13487">
    <property type="entry name" value="HD_5"/>
    <property type="match status" value="1"/>
</dbReference>
<dbReference type="SUPFAM" id="SSF109604">
    <property type="entry name" value="HD-domain/PDEase-like"/>
    <property type="match status" value="1"/>
</dbReference>
<evidence type="ECO:0000313" key="2">
    <source>
        <dbReference type="EMBL" id="NMG16104.1"/>
    </source>
</evidence>
<dbReference type="Gene3D" id="1.10.3210.10">
    <property type="entry name" value="Hypothetical protein af1432"/>
    <property type="match status" value="1"/>
</dbReference>
<protein>
    <submittedName>
        <fullName evidence="2">HD domain-containing protein</fullName>
    </submittedName>
</protein>
<proteinExistence type="predicted"/>
<sequence length="310" mass="32492">MNLRSAIGKLLGPASCGERDHELLASLLVMAWMVEARDPYTGGHLWRVSRYAELLASHAQLASAEVARVAVGGFLHDLGKICLPDAILRKPGALDAGEFATVRTHPEVGVRLLAAHPFAPLVRPAVALHHERPDGRGYPLGLADAALPLDARIVAICDAFDAMTSTRPYRTAMPIDAALDVVAAGLGGQFDAEFGARFLSLADTGALEHIAGHSDAGIPLQTCMMCGPTLVLARASAPGELVYCRACGGEYRVTADASGRLGVEPTGGRGDAHALQPEADVALIARVVQSAAARLPLQQMLESLPQDAPI</sequence>
<dbReference type="SMART" id="SM00471">
    <property type="entry name" value="HDc"/>
    <property type="match status" value="1"/>
</dbReference>
<dbReference type="CDD" id="cd00077">
    <property type="entry name" value="HDc"/>
    <property type="match status" value="1"/>
</dbReference>
<reference evidence="2 3" key="1">
    <citation type="submission" date="2019-12" db="EMBL/GenBank/DDBJ databases">
        <title>Comparative genomics gives insights into the taxonomy of the Azoarcus-Aromatoleum group and reveals separate origins of nif in the plant-associated Azoarcus and non-plant-associated Aromatoleum sub-groups.</title>
        <authorList>
            <person name="Lafos M."/>
            <person name="Maluk M."/>
            <person name="Batista M."/>
            <person name="Junghare M."/>
            <person name="Carmona M."/>
            <person name="Faoro H."/>
            <person name="Cruz L.M."/>
            <person name="Battistoni F."/>
            <person name="De Souza E."/>
            <person name="Pedrosa F."/>
            <person name="Chen W.-M."/>
            <person name="Poole P.S."/>
            <person name="Dixon R.A."/>
            <person name="James E.K."/>
        </authorList>
    </citation>
    <scope>NUCLEOTIDE SEQUENCE [LARGE SCALE GENOMIC DNA]</scope>
    <source>
        <strain evidence="2 3">PbN1</strain>
    </source>
</reference>
<keyword evidence="3" id="KW-1185">Reference proteome</keyword>
<organism evidence="2 3">
    <name type="scientific">Aromatoleum bremense</name>
    <dbReference type="NCBI Taxonomy" id="76115"/>
    <lineage>
        <taxon>Bacteria</taxon>
        <taxon>Pseudomonadati</taxon>
        <taxon>Pseudomonadota</taxon>
        <taxon>Betaproteobacteria</taxon>
        <taxon>Rhodocyclales</taxon>
        <taxon>Rhodocyclaceae</taxon>
        <taxon>Aromatoleum</taxon>
    </lineage>
</organism>
<accession>A0ABX1NVQ8</accession>
<gene>
    <name evidence="2" type="ORF">GPA24_11230</name>
</gene>
<dbReference type="InterPro" id="IPR037522">
    <property type="entry name" value="HD_GYP_dom"/>
</dbReference>
<evidence type="ECO:0000259" key="1">
    <source>
        <dbReference type="PROSITE" id="PS51832"/>
    </source>
</evidence>
<comment type="caution">
    <text evidence="2">The sequence shown here is derived from an EMBL/GenBank/DDBJ whole genome shotgun (WGS) entry which is preliminary data.</text>
</comment>
<evidence type="ECO:0000313" key="3">
    <source>
        <dbReference type="Proteomes" id="UP000633943"/>
    </source>
</evidence>
<dbReference type="PROSITE" id="PS51832">
    <property type="entry name" value="HD_GYP"/>
    <property type="match status" value="1"/>
</dbReference>
<dbReference type="PANTHER" id="PTHR45228">
    <property type="entry name" value="CYCLIC DI-GMP PHOSPHODIESTERASE TM_0186-RELATED"/>
    <property type="match status" value="1"/>
</dbReference>
<dbReference type="EMBL" id="WTVP01000028">
    <property type="protein sequence ID" value="NMG16104.1"/>
    <property type="molecule type" value="Genomic_DNA"/>
</dbReference>